<dbReference type="Proteomes" id="UP000799755">
    <property type="component" value="Unassembled WGS sequence"/>
</dbReference>
<accession>A0ACB6QGI0</accession>
<evidence type="ECO:0000313" key="1">
    <source>
        <dbReference type="EMBL" id="KAF2466099.1"/>
    </source>
</evidence>
<sequence>MQTNDQTPHAIMFSQQIVKLLVGTVSRIASLVSGGELSACDLRLKPGEFQASAEKHLPKRLTLGTSKIETRSPVWRLGGSTSLGLRVLTSQLLPVKELGLRSLSEFVVLALRLRTAEVPWAEAEGGCASQLQTLLRVTGGRLKASSLKRCTFLICYSQASSVFYTELRLKIRHSTSPRADEYLDRTSREDGRPAPAHIFRRIVTAHTLRAFDLSAYG</sequence>
<comment type="caution">
    <text evidence="1">The sequence shown here is derived from an EMBL/GenBank/DDBJ whole genome shotgun (WGS) entry which is preliminary data.</text>
</comment>
<keyword evidence="2" id="KW-1185">Reference proteome</keyword>
<reference evidence="1" key="1">
    <citation type="journal article" date="2020" name="Stud. Mycol.">
        <title>101 Dothideomycetes genomes: a test case for predicting lifestyles and emergence of pathogens.</title>
        <authorList>
            <person name="Haridas S."/>
            <person name="Albert R."/>
            <person name="Binder M."/>
            <person name="Bloem J."/>
            <person name="Labutti K."/>
            <person name="Salamov A."/>
            <person name="Andreopoulos B."/>
            <person name="Baker S."/>
            <person name="Barry K."/>
            <person name="Bills G."/>
            <person name="Bluhm B."/>
            <person name="Cannon C."/>
            <person name="Castanera R."/>
            <person name="Culley D."/>
            <person name="Daum C."/>
            <person name="Ezra D."/>
            <person name="Gonzalez J."/>
            <person name="Henrissat B."/>
            <person name="Kuo A."/>
            <person name="Liang C."/>
            <person name="Lipzen A."/>
            <person name="Lutzoni F."/>
            <person name="Magnuson J."/>
            <person name="Mondo S."/>
            <person name="Nolan M."/>
            <person name="Ohm R."/>
            <person name="Pangilinan J."/>
            <person name="Park H.-J."/>
            <person name="Ramirez L."/>
            <person name="Alfaro M."/>
            <person name="Sun H."/>
            <person name="Tritt A."/>
            <person name="Yoshinaga Y."/>
            <person name="Zwiers L.-H."/>
            <person name="Turgeon B."/>
            <person name="Goodwin S."/>
            <person name="Spatafora J."/>
            <person name="Crous P."/>
            <person name="Grigoriev I."/>
        </authorList>
    </citation>
    <scope>NUCLEOTIDE SEQUENCE</scope>
    <source>
        <strain evidence="1">ATCC 200398</strain>
    </source>
</reference>
<evidence type="ECO:0000313" key="2">
    <source>
        <dbReference type="Proteomes" id="UP000799755"/>
    </source>
</evidence>
<protein>
    <submittedName>
        <fullName evidence="1">Uncharacterized protein</fullName>
    </submittedName>
</protein>
<organism evidence="1 2">
    <name type="scientific">Lindgomyces ingoldianus</name>
    <dbReference type="NCBI Taxonomy" id="673940"/>
    <lineage>
        <taxon>Eukaryota</taxon>
        <taxon>Fungi</taxon>
        <taxon>Dikarya</taxon>
        <taxon>Ascomycota</taxon>
        <taxon>Pezizomycotina</taxon>
        <taxon>Dothideomycetes</taxon>
        <taxon>Pleosporomycetidae</taxon>
        <taxon>Pleosporales</taxon>
        <taxon>Lindgomycetaceae</taxon>
        <taxon>Lindgomyces</taxon>
    </lineage>
</organism>
<gene>
    <name evidence="1" type="ORF">BDR25DRAFT_359894</name>
</gene>
<proteinExistence type="predicted"/>
<name>A0ACB6QGI0_9PLEO</name>
<dbReference type="EMBL" id="MU003526">
    <property type="protein sequence ID" value="KAF2466099.1"/>
    <property type="molecule type" value="Genomic_DNA"/>
</dbReference>